<gene>
    <name evidence="2" type="ORF">CAAN4_D04522</name>
</gene>
<evidence type="ECO:0000256" key="1">
    <source>
        <dbReference type="SAM" id="MobiDB-lite"/>
    </source>
</evidence>
<feature type="region of interest" description="Disordered" evidence="1">
    <location>
        <begin position="66"/>
        <end position="111"/>
    </location>
</feature>
<sequence length="138" mass="14839">MGPSSATRRLLPARALLIRREWPPRLVAHGVPAERLSTPCRVAQHTTSPGCKTLRWPLLGESHCVVPSSSSRRLPLLSWSSPRQRSKASTASGPRSASGAACNPRRVSLLTSSRAREPLRLVTEGDTGWQASNGSALV</sequence>
<dbReference type="Proteomes" id="UP001497600">
    <property type="component" value="Chromosome D"/>
</dbReference>
<dbReference type="EMBL" id="OZ004256">
    <property type="protein sequence ID" value="CAK7903426.1"/>
    <property type="molecule type" value="Genomic_DNA"/>
</dbReference>
<organism evidence="2 3">
    <name type="scientific">[Candida] anglica</name>
    <dbReference type="NCBI Taxonomy" id="148631"/>
    <lineage>
        <taxon>Eukaryota</taxon>
        <taxon>Fungi</taxon>
        <taxon>Dikarya</taxon>
        <taxon>Ascomycota</taxon>
        <taxon>Saccharomycotina</taxon>
        <taxon>Pichiomycetes</taxon>
        <taxon>Debaryomycetaceae</taxon>
        <taxon>Kurtzmaniella</taxon>
    </lineage>
</organism>
<evidence type="ECO:0000313" key="2">
    <source>
        <dbReference type="EMBL" id="CAK7903426.1"/>
    </source>
</evidence>
<feature type="compositionally biased region" description="Low complexity" evidence="1">
    <location>
        <begin position="67"/>
        <end position="83"/>
    </location>
</feature>
<reference evidence="2 3" key="1">
    <citation type="submission" date="2024-01" db="EMBL/GenBank/DDBJ databases">
        <authorList>
            <consortium name="Genoscope - CEA"/>
            <person name="William W."/>
        </authorList>
    </citation>
    <scope>NUCLEOTIDE SEQUENCE [LARGE SCALE GENOMIC DNA]</scope>
    <source>
        <strain evidence="2 3">29B2s-10</strain>
    </source>
</reference>
<keyword evidence="3" id="KW-1185">Reference proteome</keyword>
<proteinExistence type="predicted"/>
<accession>A0ABP0EAH2</accession>
<protein>
    <submittedName>
        <fullName evidence="2">Uncharacterized protein</fullName>
    </submittedName>
</protein>
<name>A0ABP0EAH2_9ASCO</name>
<evidence type="ECO:0000313" key="3">
    <source>
        <dbReference type="Proteomes" id="UP001497600"/>
    </source>
</evidence>